<keyword evidence="3 4" id="KW-0732">Signal</keyword>
<keyword evidence="2" id="KW-0813">Transport</keyword>
<dbReference type="InterPro" id="IPR051455">
    <property type="entry name" value="Bact_solute-bind_prot3"/>
</dbReference>
<sequence>MARRRHRLVPAVAGLAALLVAAACSSSAEPAERSATNVLAEVDQSAAVEQGPVGENLPLTPTVQRIRERGSLVAAGVLSSPVFALQDPATGRISGFDAGIAQLLAKYILGEPNVETKTSGAETRESLLQNGSVDVVVSTYSITEARDRLIDFSTPYYIAQSGIVVRSDETRIEDAGDLAGMKVATQPGAAEEALRRGIPEAEPILFETSSECLEALRQGRVDAWSQNNASLLSKIVQETDVMLLPATYGTVEFGIGMSEDDPEFKEIVDEFVRTIVADGTWQRLWDDTVGVVQDEPPVLPTPGSP</sequence>
<protein>
    <recommendedName>
        <fullName evidence="5">Solute-binding protein family 3/N-terminal domain-containing protein</fullName>
    </recommendedName>
</protein>
<dbReference type="PROSITE" id="PS51257">
    <property type="entry name" value="PROKAR_LIPOPROTEIN"/>
    <property type="match status" value="1"/>
</dbReference>
<evidence type="ECO:0000256" key="2">
    <source>
        <dbReference type="ARBA" id="ARBA00022448"/>
    </source>
</evidence>
<proteinExistence type="inferred from homology"/>
<dbReference type="PANTHER" id="PTHR30085">
    <property type="entry name" value="AMINO ACID ABC TRANSPORTER PERMEASE"/>
    <property type="match status" value="1"/>
</dbReference>
<comment type="similarity">
    <text evidence="1">Belongs to the bacterial solute-binding protein 3 family.</text>
</comment>
<dbReference type="SMART" id="SM00062">
    <property type="entry name" value="PBPb"/>
    <property type="match status" value="1"/>
</dbReference>
<dbReference type="GO" id="GO:0006865">
    <property type="term" value="P:amino acid transport"/>
    <property type="evidence" value="ECO:0007669"/>
    <property type="project" value="TreeGrafter"/>
</dbReference>
<organism evidence="6 7">
    <name type="scientific">Jiangella anatolica</name>
    <dbReference type="NCBI Taxonomy" id="2670374"/>
    <lineage>
        <taxon>Bacteria</taxon>
        <taxon>Bacillati</taxon>
        <taxon>Actinomycetota</taxon>
        <taxon>Actinomycetes</taxon>
        <taxon>Jiangellales</taxon>
        <taxon>Jiangellaceae</taxon>
        <taxon>Jiangella</taxon>
    </lineage>
</organism>
<evidence type="ECO:0000313" key="6">
    <source>
        <dbReference type="EMBL" id="PZF81934.1"/>
    </source>
</evidence>
<dbReference type="GO" id="GO:0005576">
    <property type="term" value="C:extracellular region"/>
    <property type="evidence" value="ECO:0007669"/>
    <property type="project" value="TreeGrafter"/>
</dbReference>
<dbReference type="Pfam" id="PF00497">
    <property type="entry name" value="SBP_bac_3"/>
    <property type="match status" value="1"/>
</dbReference>
<evidence type="ECO:0000313" key="7">
    <source>
        <dbReference type="Proteomes" id="UP000248764"/>
    </source>
</evidence>
<evidence type="ECO:0000259" key="5">
    <source>
        <dbReference type="SMART" id="SM00062"/>
    </source>
</evidence>
<gene>
    <name evidence="6" type="ORF">C1I92_19100</name>
</gene>
<dbReference type="Gene3D" id="3.40.190.10">
    <property type="entry name" value="Periplasmic binding protein-like II"/>
    <property type="match status" value="2"/>
</dbReference>
<accession>A0A2W2BNM9</accession>
<feature type="signal peptide" evidence="4">
    <location>
        <begin position="1"/>
        <end position="28"/>
    </location>
</feature>
<evidence type="ECO:0000256" key="3">
    <source>
        <dbReference type="ARBA" id="ARBA00022729"/>
    </source>
</evidence>
<feature type="domain" description="Solute-binding protein family 3/N-terminal" evidence="5">
    <location>
        <begin position="72"/>
        <end position="292"/>
    </location>
</feature>
<dbReference type="SUPFAM" id="SSF53850">
    <property type="entry name" value="Periplasmic binding protein-like II"/>
    <property type="match status" value="1"/>
</dbReference>
<dbReference type="PANTHER" id="PTHR30085:SF6">
    <property type="entry name" value="ABC TRANSPORTER GLUTAMINE-BINDING PROTEIN GLNH"/>
    <property type="match status" value="1"/>
</dbReference>
<dbReference type="AlphaFoldDB" id="A0A2W2BNM9"/>
<reference evidence="6 7" key="1">
    <citation type="submission" date="2018-01" db="EMBL/GenBank/DDBJ databases">
        <title>Draft genome sequence of Jiangella sp. GTF31.</title>
        <authorList>
            <person name="Sahin N."/>
            <person name="Ay H."/>
            <person name="Saygin H."/>
        </authorList>
    </citation>
    <scope>NUCLEOTIDE SEQUENCE [LARGE SCALE GENOMIC DNA]</scope>
    <source>
        <strain evidence="6 7">GTF31</strain>
    </source>
</reference>
<dbReference type="EMBL" id="POTW01000048">
    <property type="protein sequence ID" value="PZF81934.1"/>
    <property type="molecule type" value="Genomic_DNA"/>
</dbReference>
<dbReference type="GO" id="GO:0030288">
    <property type="term" value="C:outer membrane-bounded periplasmic space"/>
    <property type="evidence" value="ECO:0007669"/>
    <property type="project" value="TreeGrafter"/>
</dbReference>
<comment type="caution">
    <text evidence="6">The sequence shown here is derived from an EMBL/GenBank/DDBJ whole genome shotgun (WGS) entry which is preliminary data.</text>
</comment>
<evidence type="ECO:0000256" key="4">
    <source>
        <dbReference type="SAM" id="SignalP"/>
    </source>
</evidence>
<keyword evidence="7" id="KW-1185">Reference proteome</keyword>
<dbReference type="InterPro" id="IPR001638">
    <property type="entry name" value="Solute-binding_3/MltF_N"/>
</dbReference>
<dbReference type="Proteomes" id="UP000248764">
    <property type="component" value="Unassembled WGS sequence"/>
</dbReference>
<dbReference type="RefSeq" id="WP_111256241.1">
    <property type="nucleotide sequence ID" value="NZ_POTW01000048.1"/>
</dbReference>
<feature type="chain" id="PRO_5016016627" description="Solute-binding protein family 3/N-terminal domain-containing protein" evidence="4">
    <location>
        <begin position="29"/>
        <end position="305"/>
    </location>
</feature>
<evidence type="ECO:0000256" key="1">
    <source>
        <dbReference type="ARBA" id="ARBA00010333"/>
    </source>
</evidence>
<name>A0A2W2BNM9_9ACTN</name>